<gene>
    <name evidence="2" type="ORF">SK3146_04425</name>
</gene>
<reference evidence="2" key="2">
    <citation type="journal article" date="2021" name="J Anim Sci Technol">
        <title>Complete genome sequence of Paenibacillus konkukensis sp. nov. SK3146 as a potential probiotic strain.</title>
        <authorList>
            <person name="Jung H.I."/>
            <person name="Park S."/>
            <person name="Niu K.M."/>
            <person name="Lee S.W."/>
            <person name="Kothari D."/>
            <person name="Yi K.J."/>
            <person name="Kim S.K."/>
        </authorList>
    </citation>
    <scope>NUCLEOTIDE SEQUENCE</scope>
    <source>
        <strain evidence="2">SK3146</strain>
    </source>
</reference>
<dbReference type="Gene3D" id="3.60.40.10">
    <property type="entry name" value="PPM-type phosphatase domain"/>
    <property type="match status" value="1"/>
</dbReference>
<keyword evidence="3" id="KW-1185">Reference proteome</keyword>
<accession>A0ABY4RT50</accession>
<dbReference type="RefSeq" id="WP_249866403.1">
    <property type="nucleotide sequence ID" value="NZ_CP027059.1"/>
</dbReference>
<reference evidence="2" key="1">
    <citation type="submission" date="2018-02" db="EMBL/GenBank/DDBJ databases">
        <authorList>
            <person name="Kim S.-K."/>
            <person name="Jung H.-I."/>
            <person name="Lee S.-W."/>
        </authorList>
    </citation>
    <scope>NUCLEOTIDE SEQUENCE</scope>
    <source>
        <strain evidence="2">SK3146</strain>
    </source>
</reference>
<sequence length="290" mass="32632">MNIETISLQGTAEWNEDALVVNERLQLYGVLDGATSLHPYRGPNNETGGRLASRLIADYLESLGESDLSGDSLKPPVVEANRLLRKKMAESGIDVADKQALWTSALAIIRIREGWIDYAQVGDCMIAAIYRDGSVRTVSRDQVAHIDQQSKRIWEDGIRRGITSRSELWELVKPTILQNKAKMNTSEGYSVLSGEPELEDWIEYGRINRIQLHGLLLVTDGLFLPAERGGARESASQDAIRELALRIADQTLAGYADWLIKLELEDKDCQRYPRFKVSDDKTGIWIRFED</sequence>
<evidence type="ECO:0000259" key="1">
    <source>
        <dbReference type="Pfam" id="PF13672"/>
    </source>
</evidence>
<dbReference type="Proteomes" id="UP001057134">
    <property type="component" value="Chromosome"/>
</dbReference>
<evidence type="ECO:0000313" key="3">
    <source>
        <dbReference type="Proteomes" id="UP001057134"/>
    </source>
</evidence>
<name>A0ABY4RT50_9BACL</name>
<proteinExistence type="predicted"/>
<protein>
    <recommendedName>
        <fullName evidence="1">PPM-type phosphatase domain-containing protein</fullName>
    </recommendedName>
</protein>
<dbReference type="Pfam" id="PF13672">
    <property type="entry name" value="PP2C_2"/>
    <property type="match status" value="1"/>
</dbReference>
<dbReference type="InterPro" id="IPR001932">
    <property type="entry name" value="PPM-type_phosphatase-like_dom"/>
</dbReference>
<organism evidence="2 3">
    <name type="scientific">Paenibacillus konkukensis</name>
    <dbReference type="NCBI Taxonomy" id="2020716"/>
    <lineage>
        <taxon>Bacteria</taxon>
        <taxon>Bacillati</taxon>
        <taxon>Bacillota</taxon>
        <taxon>Bacilli</taxon>
        <taxon>Bacillales</taxon>
        <taxon>Paenibacillaceae</taxon>
        <taxon>Paenibacillus</taxon>
    </lineage>
</organism>
<dbReference type="EMBL" id="CP027059">
    <property type="protein sequence ID" value="UQZ85142.1"/>
    <property type="molecule type" value="Genomic_DNA"/>
</dbReference>
<feature type="domain" description="PPM-type phosphatase" evidence="1">
    <location>
        <begin position="15"/>
        <end position="243"/>
    </location>
</feature>
<dbReference type="InterPro" id="IPR036457">
    <property type="entry name" value="PPM-type-like_dom_sf"/>
</dbReference>
<evidence type="ECO:0000313" key="2">
    <source>
        <dbReference type="EMBL" id="UQZ85142.1"/>
    </source>
</evidence>
<dbReference type="SUPFAM" id="SSF81606">
    <property type="entry name" value="PP2C-like"/>
    <property type="match status" value="1"/>
</dbReference>